<dbReference type="AlphaFoldDB" id="A0A3E0WFR1"/>
<dbReference type="EMBL" id="NFZX01000105">
    <property type="protein sequence ID" value="RFA31770.1"/>
    <property type="molecule type" value="Genomic_DNA"/>
</dbReference>
<feature type="transmembrane region" description="Helical" evidence="2">
    <location>
        <begin position="19"/>
        <end position="46"/>
    </location>
</feature>
<feature type="coiled-coil region" evidence="1">
    <location>
        <begin position="174"/>
        <end position="211"/>
    </location>
</feature>
<keyword evidence="1" id="KW-0175">Coiled coil</keyword>
<sequence>MPCDCYVYFILRLQTNKDLFFNFIESWLISLILLFFISYSLASYFFDYSEVYQRFLETSMSLALHNLKSSLLSIAAIFIGIYVTVFTLLGSIKVDSIFAYLNEYTFKKLIKFIRNAFIAAFGYLVLIMILEIIYTDYNEIPFWLILLNASIVIYMFLTAFRFGVILYISFSKDLGDIQENILKHREEKRKLKELQYRLENFLADFEKKEEEKRNNQISEIINKGRNDSS</sequence>
<protein>
    <submittedName>
        <fullName evidence="3">Uncharacterized protein</fullName>
    </submittedName>
</protein>
<gene>
    <name evidence="3" type="ORF">CAI16_19935</name>
</gene>
<keyword evidence="2" id="KW-0812">Transmembrane</keyword>
<evidence type="ECO:0000256" key="1">
    <source>
        <dbReference type="SAM" id="Coils"/>
    </source>
</evidence>
<dbReference type="Proteomes" id="UP000256488">
    <property type="component" value="Unassembled WGS sequence"/>
</dbReference>
<evidence type="ECO:0000313" key="3">
    <source>
        <dbReference type="EMBL" id="RFA31770.1"/>
    </source>
</evidence>
<feature type="transmembrane region" description="Helical" evidence="2">
    <location>
        <begin position="70"/>
        <end position="92"/>
    </location>
</feature>
<proteinExistence type="predicted"/>
<keyword evidence="2" id="KW-1133">Transmembrane helix</keyword>
<name>A0A3E0WFR1_9BACI</name>
<evidence type="ECO:0000256" key="2">
    <source>
        <dbReference type="SAM" id="Phobius"/>
    </source>
</evidence>
<feature type="transmembrane region" description="Helical" evidence="2">
    <location>
        <begin position="112"/>
        <end position="134"/>
    </location>
</feature>
<organism evidence="3 4">
    <name type="scientific">Virgibacillus dokdonensis</name>
    <dbReference type="NCBI Taxonomy" id="302167"/>
    <lineage>
        <taxon>Bacteria</taxon>
        <taxon>Bacillati</taxon>
        <taxon>Bacillota</taxon>
        <taxon>Bacilli</taxon>
        <taxon>Bacillales</taxon>
        <taxon>Bacillaceae</taxon>
        <taxon>Virgibacillus</taxon>
    </lineage>
</organism>
<reference evidence="3 4" key="1">
    <citation type="submission" date="2017-05" db="EMBL/GenBank/DDBJ databases">
        <title>Virgibacillus sp. AK90 isolated from a saltern of Kakinada, India.</title>
        <authorList>
            <person name="Gupta V."/>
            <person name="Sidhu C."/>
            <person name="Korpole S."/>
            <person name="Pinnaka A.K."/>
        </authorList>
    </citation>
    <scope>NUCLEOTIDE SEQUENCE [LARGE SCALE GENOMIC DNA]</scope>
    <source>
        <strain evidence="3 4">AK90</strain>
    </source>
</reference>
<evidence type="ECO:0000313" key="4">
    <source>
        <dbReference type="Proteomes" id="UP000256488"/>
    </source>
</evidence>
<keyword evidence="2" id="KW-0472">Membrane</keyword>
<comment type="caution">
    <text evidence="3">The sequence shown here is derived from an EMBL/GenBank/DDBJ whole genome shotgun (WGS) entry which is preliminary data.</text>
</comment>
<feature type="transmembrane region" description="Helical" evidence="2">
    <location>
        <begin position="140"/>
        <end position="168"/>
    </location>
</feature>
<accession>A0A3E0WFR1</accession>